<keyword evidence="1" id="KW-0472">Membrane</keyword>
<reference evidence="2 3" key="1">
    <citation type="submission" date="2018-11" db="EMBL/GenBank/DDBJ databases">
        <title>Sequencing the genomes of 1000 actinobacteria strains.</title>
        <authorList>
            <person name="Klenk H.-P."/>
        </authorList>
    </citation>
    <scope>NUCLEOTIDE SEQUENCE [LARGE SCALE GENOMIC DNA]</scope>
    <source>
        <strain evidence="2 3">DSM 13521</strain>
    </source>
</reference>
<organism evidence="2 3">
    <name type="scientific">Salana multivorans</name>
    <dbReference type="NCBI Taxonomy" id="120377"/>
    <lineage>
        <taxon>Bacteria</taxon>
        <taxon>Bacillati</taxon>
        <taxon>Actinomycetota</taxon>
        <taxon>Actinomycetes</taxon>
        <taxon>Micrococcales</taxon>
        <taxon>Beutenbergiaceae</taxon>
        <taxon>Salana</taxon>
    </lineage>
</organism>
<feature type="transmembrane region" description="Helical" evidence="1">
    <location>
        <begin position="65"/>
        <end position="86"/>
    </location>
</feature>
<sequence length="117" mass="12528">MLPLLLVVGLLALLLGAWAGLRAVRDQPMVGSQVPAIGVVELALVVQTVVVAVGMSNGATSADPMLLWGYLVTQLVLLPVAFAWAFVERTRWSSVVLAVVCVVVVVLQVRIWQIWLG</sequence>
<feature type="transmembrane region" description="Helical" evidence="1">
    <location>
        <begin position="92"/>
        <end position="112"/>
    </location>
</feature>
<gene>
    <name evidence="2" type="ORF">EDD28_3139</name>
</gene>
<dbReference type="OrthoDB" id="5197832at2"/>
<dbReference type="AlphaFoldDB" id="A0A3N2D1R9"/>
<dbReference type="RefSeq" id="WP_123740631.1">
    <property type="nucleotide sequence ID" value="NZ_RKHQ01000002.1"/>
</dbReference>
<keyword evidence="1" id="KW-1133">Transmembrane helix</keyword>
<protein>
    <recommendedName>
        <fullName evidence="4">Integral membrane protein</fullName>
    </recommendedName>
</protein>
<name>A0A3N2D1R9_9MICO</name>
<evidence type="ECO:0008006" key="4">
    <source>
        <dbReference type="Google" id="ProtNLM"/>
    </source>
</evidence>
<proteinExistence type="predicted"/>
<dbReference type="EMBL" id="RKHQ01000002">
    <property type="protein sequence ID" value="ROR93717.1"/>
    <property type="molecule type" value="Genomic_DNA"/>
</dbReference>
<dbReference type="Proteomes" id="UP000275356">
    <property type="component" value="Unassembled WGS sequence"/>
</dbReference>
<keyword evidence="3" id="KW-1185">Reference proteome</keyword>
<feature type="transmembrane region" description="Helical" evidence="1">
    <location>
        <begin position="33"/>
        <end position="53"/>
    </location>
</feature>
<keyword evidence="1" id="KW-0812">Transmembrane</keyword>
<evidence type="ECO:0000256" key="1">
    <source>
        <dbReference type="SAM" id="Phobius"/>
    </source>
</evidence>
<accession>A0A3N2D1R9</accession>
<evidence type="ECO:0000313" key="3">
    <source>
        <dbReference type="Proteomes" id="UP000275356"/>
    </source>
</evidence>
<evidence type="ECO:0000313" key="2">
    <source>
        <dbReference type="EMBL" id="ROR93717.1"/>
    </source>
</evidence>
<comment type="caution">
    <text evidence="2">The sequence shown here is derived from an EMBL/GenBank/DDBJ whole genome shotgun (WGS) entry which is preliminary data.</text>
</comment>